<evidence type="ECO:0000313" key="8">
    <source>
        <dbReference type="EMBL" id="KAE9408997.1"/>
    </source>
</evidence>
<name>A0A6A4IJ21_9AGAR</name>
<accession>A0A6A4IJ21</accession>
<keyword evidence="3" id="KW-0119">Carbohydrate metabolism</keyword>
<keyword evidence="3" id="KW-0624">Polysaccharide degradation</keyword>
<dbReference type="PANTHER" id="PTHR33938:SF15">
    <property type="entry name" value="FERULOYL ESTERASE B-RELATED"/>
    <property type="match status" value="1"/>
</dbReference>
<keyword evidence="6" id="KW-1015">Disulfide bond</keyword>
<dbReference type="EMBL" id="ML769389">
    <property type="protein sequence ID" value="KAE9408997.1"/>
    <property type="molecule type" value="Genomic_DNA"/>
</dbReference>
<gene>
    <name evidence="8" type="ORF">BT96DRAFT_985321</name>
</gene>
<keyword evidence="3" id="KW-0858">Xylan degradation</keyword>
<keyword evidence="2" id="KW-0719">Serine esterase</keyword>
<sequence length="206" mass="22228">MGSFQWTFIPISLENTFSDGSARGHALLNALLAVVLSHYPLKLCIPNSSVPAFYWAWLLLSEHLHHACELLLALQMKLRCPPSSAQEVTSMVASVMNDYGSTPSNDVCLVNITITHPGANDTVNNWVVLPLTGWNGVFQGLGGGGYSAGDLSTLAVESALGYSAVVTDAGHNTSFDLTRDCFSVGARFYWERESVPFIQLCPTFAA</sequence>
<keyword evidence="4" id="KW-0732">Signal</keyword>
<dbReference type="EC" id="3.1.1.73" evidence="1"/>
<organism evidence="8 9">
    <name type="scientific">Gymnopus androsaceus JB14</name>
    <dbReference type="NCBI Taxonomy" id="1447944"/>
    <lineage>
        <taxon>Eukaryota</taxon>
        <taxon>Fungi</taxon>
        <taxon>Dikarya</taxon>
        <taxon>Basidiomycota</taxon>
        <taxon>Agaricomycotina</taxon>
        <taxon>Agaricomycetes</taxon>
        <taxon>Agaricomycetidae</taxon>
        <taxon>Agaricales</taxon>
        <taxon>Marasmiineae</taxon>
        <taxon>Omphalotaceae</taxon>
        <taxon>Gymnopus</taxon>
    </lineage>
</organism>
<evidence type="ECO:0000256" key="6">
    <source>
        <dbReference type="ARBA" id="ARBA00023157"/>
    </source>
</evidence>
<evidence type="ECO:0000256" key="1">
    <source>
        <dbReference type="ARBA" id="ARBA00013091"/>
    </source>
</evidence>
<evidence type="ECO:0000256" key="2">
    <source>
        <dbReference type="ARBA" id="ARBA00022487"/>
    </source>
</evidence>
<dbReference type="PANTHER" id="PTHR33938">
    <property type="entry name" value="FERULOYL ESTERASE B-RELATED"/>
    <property type="match status" value="1"/>
</dbReference>
<evidence type="ECO:0000256" key="5">
    <source>
        <dbReference type="ARBA" id="ARBA00022801"/>
    </source>
</evidence>
<dbReference type="InterPro" id="IPR011118">
    <property type="entry name" value="Tannase/feruloyl_esterase"/>
</dbReference>
<evidence type="ECO:0000313" key="9">
    <source>
        <dbReference type="Proteomes" id="UP000799118"/>
    </source>
</evidence>
<protein>
    <recommendedName>
        <fullName evidence="1">feruloyl esterase</fullName>
        <ecNumber evidence="1">3.1.1.73</ecNumber>
    </recommendedName>
</protein>
<dbReference type="Proteomes" id="UP000799118">
    <property type="component" value="Unassembled WGS sequence"/>
</dbReference>
<evidence type="ECO:0000256" key="3">
    <source>
        <dbReference type="ARBA" id="ARBA00022651"/>
    </source>
</evidence>
<dbReference type="OrthoDB" id="3039123at2759"/>
<dbReference type="GO" id="GO:0030600">
    <property type="term" value="F:feruloyl esterase activity"/>
    <property type="evidence" value="ECO:0007669"/>
    <property type="project" value="UniProtKB-EC"/>
</dbReference>
<dbReference type="AlphaFoldDB" id="A0A6A4IJ21"/>
<dbReference type="GO" id="GO:0045493">
    <property type="term" value="P:xylan catabolic process"/>
    <property type="evidence" value="ECO:0007669"/>
    <property type="project" value="UniProtKB-KW"/>
</dbReference>
<keyword evidence="5" id="KW-0378">Hydrolase</keyword>
<proteinExistence type="predicted"/>
<keyword evidence="9" id="KW-1185">Reference proteome</keyword>
<evidence type="ECO:0000256" key="4">
    <source>
        <dbReference type="ARBA" id="ARBA00022729"/>
    </source>
</evidence>
<comment type="catalytic activity">
    <reaction evidence="7">
        <text>feruloyl-polysaccharide + H2O = ferulate + polysaccharide.</text>
        <dbReference type="EC" id="3.1.1.73"/>
    </reaction>
</comment>
<reference evidence="8" key="1">
    <citation type="journal article" date="2019" name="Environ. Microbiol.">
        <title>Fungal ecological strategies reflected in gene transcription - a case study of two litter decomposers.</title>
        <authorList>
            <person name="Barbi F."/>
            <person name="Kohler A."/>
            <person name="Barry K."/>
            <person name="Baskaran P."/>
            <person name="Daum C."/>
            <person name="Fauchery L."/>
            <person name="Ihrmark K."/>
            <person name="Kuo A."/>
            <person name="LaButti K."/>
            <person name="Lipzen A."/>
            <person name="Morin E."/>
            <person name="Grigoriev I.V."/>
            <person name="Henrissat B."/>
            <person name="Lindahl B."/>
            <person name="Martin F."/>
        </authorList>
    </citation>
    <scope>NUCLEOTIDE SEQUENCE</scope>
    <source>
        <strain evidence="8">JB14</strain>
    </source>
</reference>
<evidence type="ECO:0000256" key="7">
    <source>
        <dbReference type="ARBA" id="ARBA00034075"/>
    </source>
</evidence>